<dbReference type="SUPFAM" id="SSF47413">
    <property type="entry name" value="lambda repressor-like DNA-binding domains"/>
    <property type="match status" value="1"/>
</dbReference>
<dbReference type="EMBL" id="CAIL01000125">
    <property type="protein sequence ID" value="CCI13728.1"/>
    <property type="molecule type" value="Genomic_DNA"/>
</dbReference>
<dbReference type="GO" id="GO:0003677">
    <property type="term" value="F:DNA binding"/>
    <property type="evidence" value="ECO:0007669"/>
    <property type="project" value="InterPro"/>
</dbReference>
<sequence length="73" mass="7823">MKTKEDIAAYLEAALEEGDPSLVAAALGDIARRTGLGRESLYKSLSNRGNPEFATVLKVLQALGLRLQVVPII</sequence>
<evidence type="ECO:0000313" key="2">
    <source>
        <dbReference type="Proteomes" id="UP000003273"/>
    </source>
</evidence>
<dbReference type="PANTHER" id="PTHR40275:SF1">
    <property type="entry name" value="SSL7038 PROTEIN"/>
    <property type="match status" value="1"/>
</dbReference>
<dbReference type="Proteomes" id="UP000003273">
    <property type="component" value="Unassembled WGS sequence"/>
</dbReference>
<organism evidence="1 2">
    <name type="scientific">Microcystis aeruginosa PCC 9806</name>
    <dbReference type="NCBI Taxonomy" id="1160282"/>
    <lineage>
        <taxon>Bacteria</taxon>
        <taxon>Bacillati</taxon>
        <taxon>Cyanobacteriota</taxon>
        <taxon>Cyanophyceae</taxon>
        <taxon>Oscillatoriophycideae</taxon>
        <taxon>Chroococcales</taxon>
        <taxon>Microcystaceae</taxon>
        <taxon>Microcystis</taxon>
    </lineage>
</organism>
<comment type="caution">
    <text evidence="1">The sequence shown here is derived from an EMBL/GenBank/DDBJ whole genome shotgun (WGS) entry which is preliminary data.</text>
</comment>
<dbReference type="NCBIfam" id="TIGR02684">
    <property type="entry name" value="dnstrm_HI1420"/>
    <property type="match status" value="1"/>
</dbReference>
<gene>
    <name evidence="1" type="ORF">MICAE_2100010</name>
</gene>
<dbReference type="AlphaFoldDB" id="I4GVA4"/>
<accession>I4GVA4</accession>
<name>I4GVA4_MICAE</name>
<evidence type="ECO:0008006" key="3">
    <source>
        <dbReference type="Google" id="ProtNLM"/>
    </source>
</evidence>
<dbReference type="HOGENOM" id="CLU_137365_1_1_3"/>
<dbReference type="Pfam" id="PF21716">
    <property type="entry name" value="dnstrm_HI1420"/>
    <property type="match status" value="1"/>
</dbReference>
<protein>
    <recommendedName>
        <fullName evidence="3">Addiction module antidote protein</fullName>
    </recommendedName>
</protein>
<reference evidence="1 2" key="1">
    <citation type="submission" date="2012-04" db="EMBL/GenBank/DDBJ databases">
        <authorList>
            <person name="Genoscope - CEA"/>
        </authorList>
    </citation>
    <scope>NUCLEOTIDE SEQUENCE [LARGE SCALE GENOMIC DNA]</scope>
    <source>
        <strain evidence="1 2">9806</strain>
    </source>
</reference>
<dbReference type="PANTHER" id="PTHR40275">
    <property type="entry name" value="SSL7038 PROTEIN"/>
    <property type="match status" value="1"/>
</dbReference>
<evidence type="ECO:0000313" key="1">
    <source>
        <dbReference type="EMBL" id="CCI13728.1"/>
    </source>
</evidence>
<proteinExistence type="predicted"/>
<dbReference type="InterPro" id="IPR010982">
    <property type="entry name" value="Lambda_DNA-bd_dom_sf"/>
</dbReference>
<dbReference type="InterPro" id="IPR014057">
    <property type="entry name" value="HI1420"/>
</dbReference>